<keyword evidence="3" id="KW-0449">Lipoprotein</keyword>
<dbReference type="PANTHER" id="PTHR13696">
    <property type="entry name" value="P-LOOP CONTAINING NUCLEOSIDE TRIPHOSPHATE HYDROLASE"/>
    <property type="match status" value="1"/>
</dbReference>
<keyword evidence="3" id="KW-0614">Plasmid</keyword>
<dbReference type="EMBL" id="AJ698720">
    <property type="protein sequence ID" value="CAG27535.1"/>
    <property type="molecule type" value="Genomic_DNA"/>
</dbReference>
<accession>Q74YG5</accession>
<organism evidence="3">
    <name type="scientific">Yersinia pestis</name>
    <dbReference type="NCBI Taxonomy" id="632"/>
    <lineage>
        <taxon>Bacteria</taxon>
        <taxon>Pseudomonadati</taxon>
        <taxon>Pseudomonadota</taxon>
        <taxon>Gammaproteobacteria</taxon>
        <taxon>Enterobacterales</taxon>
        <taxon>Yersiniaceae</taxon>
        <taxon>Yersinia</taxon>
    </lineage>
</organism>
<keyword evidence="3" id="KW-0255">Endonuclease</keyword>
<dbReference type="Gene3D" id="1.10.1660.30">
    <property type="match status" value="1"/>
</dbReference>
<dbReference type="EnsemblBacteria" id="AAS58744">
    <property type="protein sequence ID" value="AAS58744"/>
    <property type="gene ID" value="YP_pMT113"/>
</dbReference>
<dbReference type="Pfam" id="PF18607">
    <property type="entry name" value="HTH_54"/>
    <property type="match status" value="1"/>
</dbReference>
<accession>Q65AE1</accession>
<accession>O68787</accession>
<dbReference type="GO" id="GO:0004527">
    <property type="term" value="F:exonuclease activity"/>
    <property type="evidence" value="ECO:0007669"/>
    <property type="project" value="UniProtKB-KW"/>
</dbReference>
<keyword evidence="3" id="KW-0269">Exonuclease</keyword>
<gene>
    <name evidence="3" type="primary">parA</name>
</gene>
<geneLocation type="plasmid" evidence="3">
    <name>pG8786</name>
</geneLocation>
<dbReference type="InterPro" id="IPR041250">
    <property type="entry name" value="HTH_54"/>
</dbReference>
<evidence type="ECO:0000259" key="1">
    <source>
        <dbReference type="Pfam" id="PF13614"/>
    </source>
</evidence>
<reference evidence="3" key="1">
    <citation type="journal article" date="2004" name="Infect. Immun.">
        <title>Structural organization of the pFra virulence-associated plasmid of rhamnose-positive Yersinia pestis.</title>
        <authorList>
            <person name="Golubov A."/>
            <person name="Neubauer H."/>
            <person name="Nolting C."/>
            <person name="Heesemann J."/>
            <person name="Rakin A."/>
        </authorList>
    </citation>
    <scope>NUCLEOTIDE SEQUENCE [LARGE SCALE GENOMIC DNA]</scope>
    <source>
        <plasmid evidence="3">pG8786</plasmid>
    </source>
</reference>
<dbReference type="InterPro" id="IPR050678">
    <property type="entry name" value="DNA_Partitioning_ATPase"/>
</dbReference>
<accession>A0A1U8QQT0</accession>
<proteinExistence type="predicted"/>
<dbReference type="InterPro" id="IPR027417">
    <property type="entry name" value="P-loop_NTPase"/>
</dbReference>
<evidence type="ECO:0000259" key="2">
    <source>
        <dbReference type="Pfam" id="PF18607"/>
    </source>
</evidence>
<dbReference type="PANTHER" id="PTHR13696:SF98">
    <property type="entry name" value="PLASMID PARTITION PROTEIN A"/>
    <property type="match status" value="1"/>
</dbReference>
<keyword evidence="3" id="KW-0540">Nuclease</keyword>
<evidence type="ECO:0000313" key="3">
    <source>
        <dbReference type="EMBL" id="CAG27535.1"/>
    </source>
</evidence>
<dbReference type="Gene3D" id="3.40.50.300">
    <property type="entry name" value="P-loop containing nucleotide triphosphate hydrolases"/>
    <property type="match status" value="1"/>
</dbReference>
<sequence length="424" mass="47656">MCMYNVIELYRQYMGRESISGETMKRDYGSVGTIALRASALLQAMSRDIEEQRKEFNLTEYHQTYTRNAVAKLPKLSRRIVELAVKEMEESGYEFNKKQVGNVEQYALTIQNVIDIYAHRQIPKYRDIHKAPYVIFVVNLKGGVSKTVSTVTLAHALRVHQDLLRHDLRILVIDLDPQASSTMFLDHTHSIGTVLETAAQAMLNDLDAETLREAVIRPTIIPGVDVIPASIDDGFVASQWESLVAEHLPGLKPSEVLRKTIIDRIAGDYDFVFIDTGPHLDPFLLNGLAASDLLLTPTPPAQVDFHSTLKYLTRLPEMLERLEEEGVEPRLSASIGFMSKMTSKRDHETSHSLAREVYASNILDSSLPRLDGFERCGESFDTIISANPVSYPGSAEALKKARTEAERFTKAVFDRIEYIRGASK</sequence>
<dbReference type="SUPFAM" id="SSF52540">
    <property type="entry name" value="P-loop containing nucleoside triphosphate hydrolases"/>
    <property type="match status" value="1"/>
</dbReference>
<keyword evidence="3" id="KW-0378">Hydrolase</keyword>
<dbReference type="Pfam" id="PF13614">
    <property type="entry name" value="AAA_31"/>
    <property type="match status" value="1"/>
</dbReference>
<feature type="domain" description="ParA helix turn helix" evidence="2">
    <location>
        <begin position="39"/>
        <end position="128"/>
    </location>
</feature>
<protein>
    <submittedName>
        <fullName evidence="3">Partitioning protein A</fullName>
    </submittedName>
</protein>
<dbReference type="InterPro" id="IPR025669">
    <property type="entry name" value="AAA_dom"/>
</dbReference>
<feature type="domain" description="AAA" evidence="1">
    <location>
        <begin position="134"/>
        <end position="304"/>
    </location>
</feature>
<dbReference type="HOGENOM" id="CLU_037612_9_2_6"/>
<dbReference type="GO" id="GO:0004519">
    <property type="term" value="F:endonuclease activity"/>
    <property type="evidence" value="ECO:0007669"/>
    <property type="project" value="UniProtKB-KW"/>
</dbReference>
<dbReference type="CDD" id="cd02042">
    <property type="entry name" value="ParAB_family"/>
    <property type="match status" value="1"/>
</dbReference>
<name>A0A1U8QQT0_YERPE</name>
<dbReference type="AlphaFoldDB" id="A0A1U8QQT0"/>